<dbReference type="EMBL" id="MZ571830">
    <property type="protein sequence ID" value="UEP19566.1"/>
    <property type="molecule type" value="Genomic_DNA"/>
</dbReference>
<evidence type="ECO:0000313" key="1">
    <source>
        <dbReference type="EMBL" id="UEP19566.1"/>
    </source>
</evidence>
<protein>
    <submittedName>
        <fullName evidence="1">Uncharacterized protein</fullName>
    </submittedName>
</protein>
<name>A0AAE9C6A0_9CAUD</name>
<sequence length="36" mass="4293">MISTPHYFVAGNPEMMSSVVRPPPFTQKLRYPLWWQ</sequence>
<evidence type="ECO:0000313" key="2">
    <source>
        <dbReference type="Proteomes" id="UP000828387"/>
    </source>
</evidence>
<keyword evidence="2" id="KW-1185">Reference proteome</keyword>
<proteinExistence type="predicted"/>
<organism evidence="1 2">
    <name type="scientific">Klebsiella phage vB_KpnS-VAC51</name>
    <dbReference type="NCBI Taxonomy" id="2866698"/>
    <lineage>
        <taxon>Viruses</taxon>
        <taxon>Duplodnaviria</taxon>
        <taxon>Heunggongvirae</taxon>
        <taxon>Uroviricota</taxon>
        <taxon>Caudoviricetes</taxon>
        <taxon>Demerecviridae</taxon>
        <taxon>Sugarlandvirus</taxon>
        <taxon>Sugarlandvirus VAC51</taxon>
    </lineage>
</organism>
<accession>A0AAE9C6A0</accession>
<reference evidence="1 2" key="1">
    <citation type="submission" date="2021-07" db="EMBL/GenBank/DDBJ databases">
        <authorList>
            <person name="Bleriot I."/>
            <person name="Blasco L."/>
            <person name="Pacios O."/>
            <person name="Fernandez-Garcia L."/>
            <person name="Ambroa A."/>
            <person name="Lopez M."/>
            <person name="Ortiz-Cartagena C."/>
            <person name="Fernandez-Cuenca F."/>
            <person name="Oteo J."/>
            <person name="Pascual A."/>
            <person name="Martinez-Martinez L."/>
            <person name="Domingo-Calap P."/>
            <person name="Wood T.K."/>
            <person name="Tomas M."/>
        </authorList>
    </citation>
    <scope>NUCLEOTIDE SEQUENCE [LARGE SCALE GENOMIC DNA]</scope>
</reference>
<dbReference type="Proteomes" id="UP000828387">
    <property type="component" value="Segment"/>
</dbReference>